<name>A0AAE3NXG9_9RHOB</name>
<dbReference type="SUPFAM" id="SSF53613">
    <property type="entry name" value="Ribokinase-like"/>
    <property type="match status" value="1"/>
</dbReference>
<accession>A0AAE3NXG9</accession>
<sequence>MQPLAVVGNVNVDMILGPAAPWPVPGSEVIVPHDELRVGGSAANSAQAWLALGADFQFVANTGSDLFGRWMRDQLAPHAEAWPVAAGASTVSVGITHPNGERTFFTTAGHLAALTWEQVRDGLDWERLASGWLLLCGAFLTTSLTAEYDALFAKARAHGVRVALDTGWPPTGWNGDVRREAFGWAAQVDALLVNEVEAAALTERDDPAPDDLARLLRPGGIAVIKRGAQGAEALGPGGRARCAAPAVEVVDSVGAGDVFNAAFLHALARDTELEEAVALGVRTASLAVSTHPRRYLPSP</sequence>
<dbReference type="PANTHER" id="PTHR10584:SF166">
    <property type="entry name" value="RIBOKINASE"/>
    <property type="match status" value="1"/>
</dbReference>
<gene>
    <name evidence="4" type="ORF">P1J78_18550</name>
</gene>
<evidence type="ECO:0000313" key="4">
    <source>
        <dbReference type="EMBL" id="MDF0602745.1"/>
    </source>
</evidence>
<reference evidence="4" key="1">
    <citation type="submission" date="2023-03" db="EMBL/GenBank/DDBJ databases">
        <title>Multiphase analysis and comparison of six strains from genera Psychromarinibacter, Lutimaribacter, and Maritimibacter, including a novel species: Psychromarinibacter sediminicola sp. nov.</title>
        <authorList>
            <person name="Wang Y.-H."/>
            <person name="Ye M.-Q."/>
            <person name="Du Z.-J."/>
        </authorList>
    </citation>
    <scope>NUCLEOTIDE SEQUENCE</scope>
    <source>
        <strain evidence="4">C21-152</strain>
    </source>
</reference>
<dbReference type="Proteomes" id="UP001220964">
    <property type="component" value="Unassembled WGS sequence"/>
</dbReference>
<dbReference type="AlphaFoldDB" id="A0AAE3NXG9"/>
<dbReference type="PANTHER" id="PTHR10584">
    <property type="entry name" value="SUGAR KINASE"/>
    <property type="match status" value="1"/>
</dbReference>
<evidence type="ECO:0000256" key="1">
    <source>
        <dbReference type="ARBA" id="ARBA00022679"/>
    </source>
</evidence>
<dbReference type="InterPro" id="IPR002173">
    <property type="entry name" value="Carboh/pur_kinase_PfkB_CS"/>
</dbReference>
<protein>
    <submittedName>
        <fullName evidence="4">Carbohydrate kinase family protein</fullName>
    </submittedName>
</protein>
<feature type="domain" description="Carbohydrate kinase PfkB" evidence="3">
    <location>
        <begin position="3"/>
        <end position="291"/>
    </location>
</feature>
<evidence type="ECO:0000313" key="5">
    <source>
        <dbReference type="Proteomes" id="UP001220964"/>
    </source>
</evidence>
<keyword evidence="1" id="KW-0808">Transferase</keyword>
<dbReference type="GO" id="GO:0005829">
    <property type="term" value="C:cytosol"/>
    <property type="evidence" value="ECO:0007669"/>
    <property type="project" value="TreeGrafter"/>
</dbReference>
<dbReference type="InterPro" id="IPR029056">
    <property type="entry name" value="Ribokinase-like"/>
</dbReference>
<dbReference type="Pfam" id="PF00294">
    <property type="entry name" value="PfkB"/>
    <property type="match status" value="1"/>
</dbReference>
<dbReference type="Gene3D" id="3.40.1190.20">
    <property type="match status" value="1"/>
</dbReference>
<evidence type="ECO:0000259" key="3">
    <source>
        <dbReference type="Pfam" id="PF00294"/>
    </source>
</evidence>
<dbReference type="PROSITE" id="PS00584">
    <property type="entry name" value="PFKB_KINASES_2"/>
    <property type="match status" value="1"/>
</dbReference>
<dbReference type="EMBL" id="JARGYC010000060">
    <property type="protein sequence ID" value="MDF0602745.1"/>
    <property type="molecule type" value="Genomic_DNA"/>
</dbReference>
<dbReference type="GO" id="GO:0016301">
    <property type="term" value="F:kinase activity"/>
    <property type="evidence" value="ECO:0007669"/>
    <property type="project" value="UniProtKB-KW"/>
</dbReference>
<comment type="caution">
    <text evidence="4">The sequence shown here is derived from an EMBL/GenBank/DDBJ whole genome shotgun (WGS) entry which is preliminary data.</text>
</comment>
<evidence type="ECO:0000256" key="2">
    <source>
        <dbReference type="ARBA" id="ARBA00022777"/>
    </source>
</evidence>
<dbReference type="RefSeq" id="WP_275568871.1">
    <property type="nucleotide sequence ID" value="NZ_JARGYC010000060.1"/>
</dbReference>
<keyword evidence="2 4" id="KW-0418">Kinase</keyword>
<organism evidence="4 5">
    <name type="scientific">Psychromarinibacter sediminicola</name>
    <dbReference type="NCBI Taxonomy" id="3033385"/>
    <lineage>
        <taxon>Bacteria</taxon>
        <taxon>Pseudomonadati</taxon>
        <taxon>Pseudomonadota</taxon>
        <taxon>Alphaproteobacteria</taxon>
        <taxon>Rhodobacterales</taxon>
        <taxon>Paracoccaceae</taxon>
        <taxon>Psychromarinibacter</taxon>
    </lineage>
</organism>
<dbReference type="InterPro" id="IPR011611">
    <property type="entry name" value="PfkB_dom"/>
</dbReference>
<proteinExistence type="predicted"/>
<keyword evidence="5" id="KW-1185">Reference proteome</keyword>